<accession>A0A221J6F3</accession>
<evidence type="ECO:0000313" key="2">
    <source>
        <dbReference type="EMBL" id="ASM62284.1"/>
    </source>
</evidence>
<name>A0A221J6F3_9CAUD</name>
<dbReference type="EMBL" id="MF140423">
    <property type="protein sequence ID" value="ASM62284.1"/>
    <property type="molecule type" value="Genomic_DNA"/>
</dbReference>
<dbReference type="GeneID" id="79993276"/>
<evidence type="ECO:0000313" key="3">
    <source>
        <dbReference type="Proteomes" id="UP000222317"/>
    </source>
</evidence>
<organism evidence="2 3">
    <name type="scientific">Arthrobacter phage Nightmare</name>
    <dbReference type="NCBI Taxonomy" id="2015864"/>
    <lineage>
        <taxon>Viruses</taxon>
        <taxon>Duplodnaviria</taxon>
        <taxon>Heunggongvirae</taxon>
        <taxon>Uroviricota</taxon>
        <taxon>Caudoviricetes</taxon>
        <taxon>Gordonvirus</taxon>
        <taxon>Gordonvirus nightmare</taxon>
    </lineage>
</organism>
<protein>
    <submittedName>
        <fullName evidence="2">Uncharacterized protein</fullName>
    </submittedName>
</protein>
<keyword evidence="1" id="KW-0472">Membrane</keyword>
<evidence type="ECO:0000256" key="1">
    <source>
        <dbReference type="SAM" id="Phobius"/>
    </source>
</evidence>
<gene>
    <name evidence="2" type="primary">8</name>
    <name evidence="2" type="ORF">SEA_NIGHTMARE_8</name>
</gene>
<reference evidence="2 3" key="1">
    <citation type="submission" date="2017-05" db="EMBL/GenBank/DDBJ databases">
        <authorList>
            <person name="Sperratore M."/>
            <person name="Moy E.A."/>
            <person name="Dunbar D."/>
            <person name="Schmidt R."/>
            <person name="Baltzegar D.A."/>
            <person name="Young E.C."/>
            <person name="Sides K.F."/>
            <person name="Macialek J."/>
            <person name="Stoner T.H."/>
            <person name="Garlena R.A."/>
            <person name="Russell D.A."/>
            <person name="Pope W.H."/>
            <person name="Jacobs-Sera D."/>
            <person name="Hatfull G.F."/>
        </authorList>
    </citation>
    <scope>NUCLEOTIDE SEQUENCE [LARGE SCALE GENOMIC DNA]</scope>
</reference>
<dbReference type="RefSeq" id="YP_010749931.1">
    <property type="nucleotide sequence ID" value="NC_073328.1"/>
</dbReference>
<sequence>MTNEVDDFLIHYGVKGMKWGRRKDRPEGESRFTPEQKAKIKRAAVVAGTVAIVGALAIGTAYVAKNSNAKVPPKVDSKAAEALVKEKLEDLIHATRGKERGFSLYKTGGLNSPLAEYDKAFDDQQNSTVFKRYGDNNEKVAVRFPDPDGRKDAAGRVIPHEIILPEALSKGVTNLDEAVAKVWPMVRDNVEARYNDPRYGPIS</sequence>
<keyword evidence="3" id="KW-1185">Reference proteome</keyword>
<dbReference type="KEGG" id="vg:79993276"/>
<keyword evidence="1" id="KW-1133">Transmembrane helix</keyword>
<feature type="transmembrane region" description="Helical" evidence="1">
    <location>
        <begin position="43"/>
        <end position="64"/>
    </location>
</feature>
<dbReference type="Proteomes" id="UP000222317">
    <property type="component" value="Segment"/>
</dbReference>
<dbReference type="Pfam" id="PF23847">
    <property type="entry name" value="DUF7211"/>
    <property type="match status" value="1"/>
</dbReference>
<keyword evidence="1" id="KW-0812">Transmembrane</keyword>
<dbReference type="InterPro" id="IPR055635">
    <property type="entry name" value="DUF7211"/>
</dbReference>
<proteinExistence type="predicted"/>